<feature type="region of interest" description="Disordered" evidence="1">
    <location>
        <begin position="31"/>
        <end position="87"/>
    </location>
</feature>
<name>A0A7S4DXN9_9EUKA</name>
<protein>
    <submittedName>
        <fullName evidence="2">Uncharacterized protein</fullName>
    </submittedName>
</protein>
<proteinExistence type="predicted"/>
<gene>
    <name evidence="2" type="ORF">LGLO00237_LOCUS28714</name>
</gene>
<organism evidence="2">
    <name type="scientific">Lotharella globosa</name>
    <dbReference type="NCBI Taxonomy" id="91324"/>
    <lineage>
        <taxon>Eukaryota</taxon>
        <taxon>Sar</taxon>
        <taxon>Rhizaria</taxon>
        <taxon>Cercozoa</taxon>
        <taxon>Chlorarachniophyceae</taxon>
        <taxon>Lotharella</taxon>
    </lineage>
</organism>
<sequence>MLAGGLYLSNILFSDILQPHSMHAVIGPEMDEILPSPSSELPDDLTRMSDTSPAASGLEGTASVGNGPKPTPPPNVPPTPPPAPQVWKPECERWTAFRSDIYKPKEMAPSILSRPEPCTGNCVAVCICGSLRTFFQPKVSNSIAGTLINGFNPSGRTDVFMVVSEEHSAKGGVFVVPQKDQCELYSKMNMVTVDYMQQHDASKTARCKQLIEETENKHKKKYNWIMRPRPDSYWKQMNLKADSAKKAVYYRHNQFTLLPREHFHNFIWPFRGTPEIEVDVNERPKPMFEFYLWRTSRVLGLKFRYYESTCMYMVPTICAPCSHGNRDHVGPAFKLIQEAKSSRDPKHVRRLRDCLHGLFSVACHQLKAHFKAIDPPPTSTRIDVKAILQTAGDLAEGGVTSPGPLDSLGGMLDQAQGGLRGELMIPDDNEGGWMPSLQKACAGECNASYNYTKGPWRWGCLPESMKTSLAMSWHPPGFAALDAGEMGEC</sequence>
<evidence type="ECO:0000313" key="2">
    <source>
        <dbReference type="EMBL" id="CAE0676935.1"/>
    </source>
</evidence>
<reference evidence="2" key="1">
    <citation type="submission" date="2021-01" db="EMBL/GenBank/DDBJ databases">
        <authorList>
            <person name="Corre E."/>
            <person name="Pelletier E."/>
            <person name="Niang G."/>
            <person name="Scheremetjew M."/>
            <person name="Finn R."/>
            <person name="Kale V."/>
            <person name="Holt S."/>
            <person name="Cochrane G."/>
            <person name="Meng A."/>
            <person name="Brown T."/>
            <person name="Cohen L."/>
        </authorList>
    </citation>
    <scope>NUCLEOTIDE SEQUENCE</scope>
    <source>
        <strain evidence="2">CCCM811</strain>
    </source>
</reference>
<accession>A0A7S4DXN9</accession>
<dbReference type="EMBL" id="HBIV01040497">
    <property type="protein sequence ID" value="CAE0676935.1"/>
    <property type="molecule type" value="Transcribed_RNA"/>
</dbReference>
<evidence type="ECO:0000256" key="1">
    <source>
        <dbReference type="SAM" id="MobiDB-lite"/>
    </source>
</evidence>
<feature type="compositionally biased region" description="Pro residues" evidence="1">
    <location>
        <begin position="69"/>
        <end position="84"/>
    </location>
</feature>
<dbReference type="AlphaFoldDB" id="A0A7S4DXN9"/>